<dbReference type="STRING" id="670482.SAMN04488542_1226"/>
<name>A0A1G7QEV2_9BACL</name>
<dbReference type="Proteomes" id="UP000198972">
    <property type="component" value="Unassembled WGS sequence"/>
</dbReference>
<evidence type="ECO:0000256" key="2">
    <source>
        <dbReference type="ARBA" id="ARBA00022448"/>
    </source>
</evidence>
<dbReference type="InterPro" id="IPR045621">
    <property type="entry name" value="BPD_transp_1_N"/>
</dbReference>
<evidence type="ECO:0000256" key="6">
    <source>
        <dbReference type="ARBA" id="ARBA00023136"/>
    </source>
</evidence>
<dbReference type="Pfam" id="PF19300">
    <property type="entry name" value="BPD_transp_1_N"/>
    <property type="match status" value="1"/>
</dbReference>
<feature type="transmembrane region" description="Helical" evidence="7">
    <location>
        <begin position="167"/>
        <end position="185"/>
    </location>
</feature>
<comment type="similarity">
    <text evidence="7">Belongs to the binding-protein-dependent transport system permease family.</text>
</comment>
<dbReference type="EMBL" id="FNBG01000022">
    <property type="protein sequence ID" value="SDF96998.1"/>
    <property type="molecule type" value="Genomic_DNA"/>
</dbReference>
<proteinExistence type="inferred from homology"/>
<dbReference type="InterPro" id="IPR000515">
    <property type="entry name" value="MetI-like"/>
</dbReference>
<gene>
    <name evidence="9" type="ORF">SAMN04488542_1226</name>
</gene>
<keyword evidence="2 7" id="KW-0813">Transport</keyword>
<feature type="transmembrane region" description="Helical" evidence="7">
    <location>
        <begin position="226"/>
        <end position="252"/>
    </location>
</feature>
<reference evidence="9 10" key="1">
    <citation type="submission" date="2016-10" db="EMBL/GenBank/DDBJ databases">
        <authorList>
            <person name="de Groot N.N."/>
        </authorList>
    </citation>
    <scope>NUCLEOTIDE SEQUENCE [LARGE SCALE GENOMIC DNA]</scope>
    <source>
        <strain evidence="9 10">DSM 28129</strain>
    </source>
</reference>
<keyword evidence="10" id="KW-1185">Reference proteome</keyword>
<feature type="transmembrane region" description="Helical" evidence="7">
    <location>
        <begin position="100"/>
        <end position="121"/>
    </location>
</feature>
<dbReference type="PANTHER" id="PTHR43163">
    <property type="entry name" value="DIPEPTIDE TRANSPORT SYSTEM PERMEASE PROTEIN DPPB-RELATED"/>
    <property type="match status" value="1"/>
</dbReference>
<dbReference type="PROSITE" id="PS50928">
    <property type="entry name" value="ABC_TM1"/>
    <property type="match status" value="1"/>
</dbReference>
<evidence type="ECO:0000313" key="10">
    <source>
        <dbReference type="Proteomes" id="UP000198972"/>
    </source>
</evidence>
<evidence type="ECO:0000256" key="5">
    <source>
        <dbReference type="ARBA" id="ARBA00022989"/>
    </source>
</evidence>
<evidence type="ECO:0000256" key="3">
    <source>
        <dbReference type="ARBA" id="ARBA00022475"/>
    </source>
</evidence>
<dbReference type="RefSeq" id="WP_091233518.1">
    <property type="nucleotide sequence ID" value="NZ_FNBG01000022.1"/>
</dbReference>
<keyword evidence="5 7" id="KW-1133">Transmembrane helix</keyword>
<evidence type="ECO:0000259" key="8">
    <source>
        <dbReference type="PROSITE" id="PS50928"/>
    </source>
</evidence>
<feature type="transmembrane region" description="Helical" evidence="7">
    <location>
        <begin position="12"/>
        <end position="31"/>
    </location>
</feature>
<sequence>MRQYIVKRFLQSLLAILGAATVVFFIIRLSGDPARLMLPPEASEEQVAALRESLGFNRPLLVQYLDYLKDMVTGNFGNSLYFKESALQLVLERMPATMDLAVSAILIAVVIGVTAGVVSAYKKNTFIDYLINIWIFITQSLPVFWVGIVFIMIFANQLHLFPTSGNNGLISLVLPALTLAAYPIAPIARTMRSSLMDVLQQSYMITNTAQGFSKRRMVLKRGLKNALLPVVTVISLEFGVMIAGAVVTETIFSWPGVGQLIMQAVSNRDFPLVQASILIISILYILISFITDMVYLWIDPRIKVQ</sequence>
<dbReference type="InterPro" id="IPR035906">
    <property type="entry name" value="MetI-like_sf"/>
</dbReference>
<evidence type="ECO:0000256" key="7">
    <source>
        <dbReference type="RuleBase" id="RU363032"/>
    </source>
</evidence>
<comment type="subcellular location">
    <subcellularLocation>
        <location evidence="1 7">Cell membrane</location>
        <topology evidence="1 7">Multi-pass membrane protein</topology>
    </subcellularLocation>
</comment>
<dbReference type="GO" id="GO:0005886">
    <property type="term" value="C:plasma membrane"/>
    <property type="evidence" value="ECO:0007669"/>
    <property type="project" value="UniProtKB-SubCell"/>
</dbReference>
<keyword evidence="6 7" id="KW-0472">Membrane</keyword>
<evidence type="ECO:0000313" key="9">
    <source>
        <dbReference type="EMBL" id="SDF96998.1"/>
    </source>
</evidence>
<protein>
    <submittedName>
        <fullName evidence="9">Peptide/nickel transport system permease protein</fullName>
    </submittedName>
</protein>
<evidence type="ECO:0000256" key="1">
    <source>
        <dbReference type="ARBA" id="ARBA00004651"/>
    </source>
</evidence>
<keyword evidence="3" id="KW-1003">Cell membrane</keyword>
<dbReference type="AlphaFoldDB" id="A0A1G7QEV2"/>
<keyword evidence="4 7" id="KW-0812">Transmembrane</keyword>
<dbReference type="GO" id="GO:0055085">
    <property type="term" value="P:transmembrane transport"/>
    <property type="evidence" value="ECO:0007669"/>
    <property type="project" value="InterPro"/>
</dbReference>
<dbReference type="PANTHER" id="PTHR43163:SF6">
    <property type="entry name" value="DIPEPTIDE TRANSPORT SYSTEM PERMEASE PROTEIN DPPB-RELATED"/>
    <property type="match status" value="1"/>
</dbReference>
<dbReference type="OrthoDB" id="24153at2"/>
<dbReference type="Pfam" id="PF00528">
    <property type="entry name" value="BPD_transp_1"/>
    <property type="match status" value="1"/>
</dbReference>
<dbReference type="Gene3D" id="1.10.3720.10">
    <property type="entry name" value="MetI-like"/>
    <property type="match status" value="1"/>
</dbReference>
<dbReference type="SUPFAM" id="SSF161098">
    <property type="entry name" value="MetI-like"/>
    <property type="match status" value="1"/>
</dbReference>
<feature type="transmembrane region" description="Helical" evidence="7">
    <location>
        <begin position="133"/>
        <end position="155"/>
    </location>
</feature>
<feature type="domain" description="ABC transmembrane type-1" evidence="8">
    <location>
        <begin position="94"/>
        <end position="291"/>
    </location>
</feature>
<organism evidence="9 10">
    <name type="scientific">Fontibacillus panacisegetis</name>
    <dbReference type="NCBI Taxonomy" id="670482"/>
    <lineage>
        <taxon>Bacteria</taxon>
        <taxon>Bacillati</taxon>
        <taxon>Bacillota</taxon>
        <taxon>Bacilli</taxon>
        <taxon>Bacillales</taxon>
        <taxon>Paenibacillaceae</taxon>
        <taxon>Fontibacillus</taxon>
    </lineage>
</organism>
<dbReference type="CDD" id="cd06261">
    <property type="entry name" value="TM_PBP2"/>
    <property type="match status" value="1"/>
</dbReference>
<evidence type="ECO:0000256" key="4">
    <source>
        <dbReference type="ARBA" id="ARBA00022692"/>
    </source>
</evidence>
<accession>A0A1G7QEV2</accession>
<feature type="transmembrane region" description="Helical" evidence="7">
    <location>
        <begin position="272"/>
        <end position="298"/>
    </location>
</feature>